<keyword evidence="1" id="KW-0472">Membrane</keyword>
<dbReference type="HOGENOM" id="CLU_660107_0_0_10"/>
<dbReference type="GO" id="GO:0016788">
    <property type="term" value="F:hydrolase activity, acting on ester bonds"/>
    <property type="evidence" value="ECO:0007669"/>
    <property type="project" value="UniProtKB-ARBA"/>
</dbReference>
<evidence type="ECO:0000313" key="3">
    <source>
        <dbReference type="Proteomes" id="UP000007435"/>
    </source>
</evidence>
<dbReference type="KEGG" id="lby:Lbys_0591"/>
<feature type="transmembrane region" description="Helical" evidence="1">
    <location>
        <begin position="7"/>
        <end position="23"/>
    </location>
</feature>
<evidence type="ECO:0008006" key="4">
    <source>
        <dbReference type="Google" id="ProtNLM"/>
    </source>
</evidence>
<feature type="transmembrane region" description="Helical" evidence="1">
    <location>
        <begin position="43"/>
        <end position="60"/>
    </location>
</feature>
<protein>
    <recommendedName>
        <fullName evidence="4">SGNH hydrolase-type esterase domain-containing protein</fullName>
    </recommendedName>
</protein>
<feature type="transmembrane region" description="Helical" evidence="1">
    <location>
        <begin position="72"/>
        <end position="93"/>
    </location>
</feature>
<sequence>MTKSQQYLIGAVVALFGLVILLFRPELFIIENRPGVTHLMQNLVLPYGFIVCLILFAYLLGKGIGIKPWIPVVLVVGVEVVYYVVINFGASFLPEKAKLTAWLGHFKGVAVNNRSMIQFQEESAQYDPELFYTLKPGNSHFRSFEFNTSYDVNSLGVRDDEASLDHPTVVFIGDSFTMGWGVEGNQTYASRFEELTDEKVLNTGVSSYGTAREYRMLSRVKLDSVKAIVLQFHDTDLEENAFYLEQKKLGTRTKEEFDGQVNDNKKYMKYRPFQFMKTALLNLLVPAGSKAEEALTGNTNENPKYVEEFYAIFSEIQALKAVPIIFTYTGSFYTAPEKVKLFEDFAKKNQIQNIYFVNLGEHLNHEDYFYFDDHINAKGHEKVAKLLVDRYKEVVK</sequence>
<keyword evidence="1" id="KW-1133">Transmembrane helix</keyword>
<reference key="1">
    <citation type="submission" date="2010-11" db="EMBL/GenBank/DDBJ databases">
        <title>The complete genome of Leadbetterella byssophila DSM 17132.</title>
        <authorList>
            <consortium name="US DOE Joint Genome Institute (JGI-PGF)"/>
            <person name="Lucas S."/>
            <person name="Copeland A."/>
            <person name="Lapidus A."/>
            <person name="Glavina del Rio T."/>
            <person name="Dalin E."/>
            <person name="Tice H."/>
            <person name="Bruce D."/>
            <person name="Goodwin L."/>
            <person name="Pitluck S."/>
            <person name="Kyrpides N."/>
            <person name="Mavromatis K."/>
            <person name="Ivanova N."/>
            <person name="Teshima H."/>
            <person name="Brettin T."/>
            <person name="Detter J.C."/>
            <person name="Han C."/>
            <person name="Tapia R."/>
            <person name="Land M."/>
            <person name="Hauser L."/>
            <person name="Markowitz V."/>
            <person name="Cheng J.-F."/>
            <person name="Hugenholtz P."/>
            <person name="Woyke T."/>
            <person name="Wu D."/>
            <person name="Tindall B."/>
            <person name="Pomrenke H.G."/>
            <person name="Brambilla E."/>
            <person name="Klenk H.-P."/>
            <person name="Eisen J.A."/>
        </authorList>
    </citation>
    <scope>NUCLEOTIDE SEQUENCE [LARGE SCALE GENOMIC DNA]</scope>
    <source>
        <strain>DSM 17132</strain>
    </source>
</reference>
<dbReference type="Proteomes" id="UP000007435">
    <property type="component" value="Chromosome"/>
</dbReference>
<gene>
    <name evidence="2" type="ordered locus">Lbys_0591</name>
</gene>
<dbReference type="eggNOG" id="COG2755">
    <property type="taxonomic scope" value="Bacteria"/>
</dbReference>
<dbReference type="Gene3D" id="3.40.50.1110">
    <property type="entry name" value="SGNH hydrolase"/>
    <property type="match status" value="2"/>
</dbReference>
<dbReference type="EMBL" id="CP002305">
    <property type="protein sequence ID" value="ADQ16354.1"/>
    <property type="molecule type" value="Genomic_DNA"/>
</dbReference>
<dbReference type="OrthoDB" id="1414387at2"/>
<dbReference type="RefSeq" id="WP_013407406.1">
    <property type="nucleotide sequence ID" value="NC_014655.1"/>
</dbReference>
<evidence type="ECO:0000313" key="2">
    <source>
        <dbReference type="EMBL" id="ADQ16354.1"/>
    </source>
</evidence>
<organism evidence="2 3">
    <name type="scientific">Leadbetterella byssophila (strain DSM 17132 / JCM 16389 / KACC 11308 / NBRC 106382 / 4M15)</name>
    <dbReference type="NCBI Taxonomy" id="649349"/>
    <lineage>
        <taxon>Bacteria</taxon>
        <taxon>Pseudomonadati</taxon>
        <taxon>Bacteroidota</taxon>
        <taxon>Cytophagia</taxon>
        <taxon>Cytophagales</taxon>
        <taxon>Leadbetterellaceae</taxon>
        <taxon>Leadbetterella</taxon>
    </lineage>
</organism>
<keyword evidence="1" id="KW-0812">Transmembrane</keyword>
<dbReference type="AlphaFoldDB" id="E4RY26"/>
<proteinExistence type="predicted"/>
<accession>E4RY26</accession>
<reference evidence="2 3" key="2">
    <citation type="journal article" date="2011" name="Stand. Genomic Sci.">
        <title>Complete genome sequence of Leadbetterella byssophila type strain (4M15).</title>
        <authorList>
            <person name="Abt B."/>
            <person name="Teshima H."/>
            <person name="Lucas S."/>
            <person name="Lapidus A."/>
            <person name="Del Rio T.G."/>
            <person name="Nolan M."/>
            <person name="Tice H."/>
            <person name="Cheng J.F."/>
            <person name="Pitluck S."/>
            <person name="Liolios K."/>
            <person name="Pagani I."/>
            <person name="Ivanova N."/>
            <person name="Mavromatis K."/>
            <person name="Pati A."/>
            <person name="Tapia R."/>
            <person name="Han C."/>
            <person name="Goodwin L."/>
            <person name="Chen A."/>
            <person name="Palaniappan K."/>
            <person name="Land M."/>
            <person name="Hauser L."/>
            <person name="Chang Y.J."/>
            <person name="Jeffries C.D."/>
            <person name="Rohde M."/>
            <person name="Goker M."/>
            <person name="Tindall B.J."/>
            <person name="Detter J.C."/>
            <person name="Woyke T."/>
            <person name="Bristow J."/>
            <person name="Eisen J.A."/>
            <person name="Markowitz V."/>
            <person name="Hugenholtz P."/>
            <person name="Klenk H.P."/>
            <person name="Kyrpides N.C."/>
        </authorList>
    </citation>
    <scope>NUCLEOTIDE SEQUENCE [LARGE SCALE GENOMIC DNA]</scope>
    <source>
        <strain evidence="3">DSM 17132 / JCM 16389 / KACC 11308 / NBRC 106382 / 4M15</strain>
    </source>
</reference>
<keyword evidence="3" id="KW-1185">Reference proteome</keyword>
<name>E4RY26_LEAB4</name>
<dbReference type="SUPFAM" id="SSF52266">
    <property type="entry name" value="SGNH hydrolase"/>
    <property type="match status" value="1"/>
</dbReference>
<dbReference type="STRING" id="649349.Lbys_0591"/>
<dbReference type="InterPro" id="IPR036514">
    <property type="entry name" value="SGNH_hydro_sf"/>
</dbReference>
<evidence type="ECO:0000256" key="1">
    <source>
        <dbReference type="SAM" id="Phobius"/>
    </source>
</evidence>